<dbReference type="AlphaFoldDB" id="A0A7P0T8W7"/>
<dbReference type="PANTHER" id="PTHR11133:SF22">
    <property type="entry name" value="ALPHA-AMINOADIPIC SEMIALDEHYDE SYNTHASE, MITOCHONDRIAL"/>
    <property type="match status" value="1"/>
</dbReference>
<dbReference type="SMR" id="A0A7P0T8W7"/>
<reference evidence="5 6" key="3">
    <citation type="journal article" date="2004" name="Nature">
        <title>Finishing the euchromatic sequence of the human genome.</title>
        <authorList>
            <consortium name="International Human Genome Sequencing Consortium"/>
        </authorList>
    </citation>
    <scope>NUCLEOTIDE SEQUENCE [LARGE SCALE GENOMIC DNA]</scope>
</reference>
<evidence type="ECO:0000259" key="4">
    <source>
        <dbReference type="Pfam" id="PF16653"/>
    </source>
</evidence>
<dbReference type="Proteomes" id="UP000005640">
    <property type="component" value="Chromosome 7"/>
</dbReference>
<protein>
    <submittedName>
        <fullName evidence="5">Aminoadipate-semialdehyde synthase</fullName>
    </submittedName>
</protein>
<reference evidence="5 6" key="2">
    <citation type="journal article" date="2003" name="Nature">
        <title>The DNA sequence of human chromosome 7.</title>
        <authorList>
            <person name="Hillier L.W."/>
            <person name="Fulton R.S."/>
            <person name="Fulton L.A."/>
            <person name="Graves T.A."/>
            <person name="Pepin K.H."/>
            <person name="Wagner-McPherson C."/>
            <person name="Layman D."/>
            <person name="Maas J."/>
            <person name="Jaeger S."/>
            <person name="Walker R."/>
            <person name="Wylie K."/>
            <person name="Sekhon M."/>
            <person name="Becker M.C."/>
            <person name="O'Laughlin M.D."/>
            <person name="Schaller M.E."/>
            <person name="Fewell G.A."/>
            <person name="Delehaunty K.D."/>
            <person name="Miner T.L."/>
            <person name="Nash W.E."/>
            <person name="Cordes M."/>
            <person name="Du H."/>
            <person name="Sun H."/>
            <person name="Edwards J."/>
            <person name="Bradshaw-Cordum H."/>
            <person name="Ali J."/>
            <person name="Andrews S."/>
            <person name="Isak A."/>
            <person name="Vanbrunt A."/>
            <person name="Nguyen C."/>
            <person name="Du F."/>
            <person name="Lamar B."/>
            <person name="Courtney L."/>
            <person name="Kalicki J."/>
            <person name="Ozersky P."/>
            <person name="Bielicki L."/>
            <person name="Scott K."/>
            <person name="Holmes A."/>
            <person name="Harkins R."/>
            <person name="Harris A."/>
            <person name="Strong C.M."/>
            <person name="Hou S."/>
            <person name="Tomlinson C."/>
            <person name="Dauphin-Kohlberg S."/>
            <person name="Kozlowicz-Reilly A."/>
            <person name="Leonard S."/>
            <person name="Rohlfing T."/>
            <person name="Rock S.M."/>
            <person name="Tin-Wollam A.M."/>
            <person name="Abbott A."/>
            <person name="Minx P."/>
            <person name="Maupin R."/>
            <person name="Strowmatt C."/>
            <person name="Latreille P."/>
            <person name="Miller N."/>
            <person name="Johnson D."/>
            <person name="Murray J."/>
            <person name="Woessner J.P."/>
            <person name="Wendl M.C."/>
            <person name="Yang S.P."/>
            <person name="Schultz B.R."/>
            <person name="Wallis J.W."/>
            <person name="Spieth J."/>
            <person name="Bieri T.A."/>
            <person name="Nelson J.O."/>
            <person name="Berkowicz N."/>
            <person name="Wohldmann P.E."/>
            <person name="Cook L.L."/>
            <person name="Hickenbotham M.T."/>
            <person name="Eldred J."/>
            <person name="Williams D."/>
            <person name="Bedell J.A."/>
            <person name="Mardis E.R."/>
            <person name="Clifton S.W."/>
            <person name="Chissoe S.L."/>
            <person name="Marra M.A."/>
            <person name="Raymond C."/>
            <person name="Haugen E."/>
            <person name="Gillett W."/>
            <person name="Zhou Y."/>
            <person name="James R."/>
            <person name="Phelps K."/>
            <person name="Iadanoto S."/>
            <person name="Bubb K."/>
            <person name="Simms E."/>
            <person name="Levy R."/>
            <person name="Clendenning J."/>
            <person name="Kaul R."/>
            <person name="Kent W.J."/>
            <person name="Furey T.S."/>
            <person name="Baertsch R.A."/>
            <person name="Brent M.R."/>
            <person name="Keibler E."/>
            <person name="Flicek P."/>
            <person name="Bork P."/>
            <person name="Suyama M."/>
            <person name="Bailey J.A."/>
            <person name="Portnoy M.E."/>
            <person name="Torrents D."/>
            <person name="Chinwalla A.T."/>
            <person name="Gish W.R."/>
            <person name="Eddy S.R."/>
            <person name="McPherson J.D."/>
            <person name="Olson M.V."/>
            <person name="Eichler E.E."/>
            <person name="Green E.D."/>
            <person name="Waterston R.H."/>
            <person name="Wilson R.K."/>
        </authorList>
    </citation>
    <scope>NUCLEOTIDE SEQUENCE [LARGE SCALE GENOMIC DNA]</scope>
</reference>
<dbReference type="InterPro" id="IPR005097">
    <property type="entry name" value="Sacchrp_dh_NADP-bd"/>
</dbReference>
<dbReference type="OrthoDB" id="10059875at2759"/>
<dbReference type="InterPro" id="IPR032095">
    <property type="entry name" value="Sacchrp_dh-like_C"/>
</dbReference>
<evidence type="ECO:0007829" key="7">
    <source>
        <dbReference type="PeptideAtlas" id="A0A7P0T8W7"/>
    </source>
</evidence>
<sequence>MGTRRKVLVLGSGYISEPVLEYLSRDGNIEITVGSDMKNQIEQLGKKYNINPVSMDICKQEEKLGFLVAKQDLVISLLPYVLHPLVAKACITNKVNMVTASYITPALKELEKSVEDAGITIIGELGLDPGLDHMLAMETIDKAKEVGATIESYISYCGGLPAPEHSNNPLRYKFSWSPVGVLMNVMQSATYLLDGKVVNVAGGISFLDAVTSMDFFPGLNLEGYPNRDSTKYAEIYGISSAHTLLRGTLRYKYSQEFQVLCDGRVVAVLPASQDQIQWE</sequence>
<dbReference type="Bgee" id="ENSG00000008311">
    <property type="expression patterns" value="Expressed in mucosa of stomach and 177 other cell types or tissues"/>
</dbReference>
<dbReference type="SUPFAM" id="SSF55347">
    <property type="entry name" value="Glyceraldehyde-3-phosphate dehydrogenase-like, C-terminal domain"/>
    <property type="match status" value="1"/>
</dbReference>
<dbReference type="InterPro" id="IPR051168">
    <property type="entry name" value="AASS"/>
</dbReference>
<proteinExistence type="evidence at protein level"/>
<dbReference type="SUPFAM" id="SSF51735">
    <property type="entry name" value="NAD(P)-binding Rossmann-fold domains"/>
    <property type="match status" value="1"/>
</dbReference>
<dbReference type="FunFam" id="3.30.360.10:FF:000008">
    <property type="entry name" value="Alpha-aminoadipic semialdehyde synthase, mitochondrial"/>
    <property type="match status" value="1"/>
</dbReference>
<feature type="domain" description="Saccharopine dehydrogenase-like C-terminal" evidence="4">
    <location>
        <begin position="126"/>
        <end position="254"/>
    </location>
</feature>
<reference evidence="5" key="4">
    <citation type="submission" date="2025-08" db="UniProtKB">
        <authorList>
            <consortium name="Ensembl"/>
        </authorList>
    </citation>
    <scope>IDENTIFICATION</scope>
</reference>
<dbReference type="HGNC" id="HGNC:17366">
    <property type="gene designation" value="AASS"/>
</dbReference>
<dbReference type="GeneTree" id="ENSGT00390000013249"/>
<evidence type="ECO:0000313" key="5">
    <source>
        <dbReference type="Ensembl" id="ENSP00000505352.1"/>
    </source>
</evidence>
<evidence type="ECO:0000256" key="2">
    <source>
        <dbReference type="ARBA" id="ARBA00023002"/>
    </source>
</evidence>
<evidence type="ECO:0000259" key="3">
    <source>
        <dbReference type="Pfam" id="PF03435"/>
    </source>
</evidence>
<dbReference type="InterPro" id="IPR036291">
    <property type="entry name" value="NAD(P)-bd_dom_sf"/>
</dbReference>
<dbReference type="Pfam" id="PF03435">
    <property type="entry name" value="Sacchrp_dh_NADP"/>
    <property type="match status" value="1"/>
</dbReference>
<accession>A0A7P0T8W7</accession>
<dbReference type="GO" id="GO:0006553">
    <property type="term" value="P:lysine metabolic process"/>
    <property type="evidence" value="ECO:0007669"/>
    <property type="project" value="UniProtKB-ARBA"/>
</dbReference>
<dbReference type="Ensembl" id="ENST00000681318.1">
    <property type="protein sequence ID" value="ENSP00000505352.1"/>
    <property type="gene ID" value="ENSG00000008311.16"/>
</dbReference>
<dbReference type="EMBL" id="AC006020">
    <property type="status" value="NOT_ANNOTATED_CDS"/>
    <property type="molecule type" value="Genomic_DNA"/>
</dbReference>
<evidence type="ECO:0000256" key="1">
    <source>
        <dbReference type="ARBA" id="ARBA00022857"/>
    </source>
</evidence>
<dbReference type="GO" id="GO:0016491">
    <property type="term" value="F:oxidoreductase activity"/>
    <property type="evidence" value="ECO:0007669"/>
    <property type="project" value="UniProtKB-KW"/>
</dbReference>
<dbReference type="Gene3D" id="3.40.50.720">
    <property type="entry name" value="NAD(P)-binding Rossmann-like Domain"/>
    <property type="match status" value="1"/>
</dbReference>
<dbReference type="Ensembl" id="ENST00000681318.1">
    <property type="protein sequence ID" value="ENSP00000505352.1"/>
    <property type="gene ID" value="ENSG00000008311.17"/>
</dbReference>
<reference evidence="5 6" key="1">
    <citation type="journal article" date="2001" name="Nature">
        <title>Initial sequencing and analysis of the human genome.</title>
        <authorList>
            <consortium name="International Human Genome Sequencing Consortium"/>
            <person name="Lander E.S."/>
            <person name="Linton L.M."/>
            <person name="Birren B."/>
            <person name="Nusbaum C."/>
            <person name="Zody M.C."/>
            <person name="Baldwin J."/>
            <person name="Devon K."/>
            <person name="Dewar K."/>
            <person name="Doyle M."/>
            <person name="FitzHugh W."/>
            <person name="Funke R."/>
            <person name="Gage D."/>
            <person name="Harris K."/>
            <person name="Heaford A."/>
            <person name="Howland J."/>
            <person name="Kann L."/>
            <person name="Lehoczky J."/>
            <person name="LeVine R."/>
            <person name="McEwan P."/>
            <person name="McKernan K."/>
            <person name="Meldrim J."/>
            <person name="Mesirov J.P."/>
            <person name="Miranda C."/>
            <person name="Morris W."/>
            <person name="Naylor J."/>
            <person name="Raymond C."/>
            <person name="Rosetti M."/>
            <person name="Santos R."/>
            <person name="Sheridan A."/>
            <person name="Sougnez C."/>
            <person name="Stange-Thomann N."/>
            <person name="Stojanovic N."/>
            <person name="Subramanian A."/>
            <person name="Wyman D."/>
            <person name="Rogers J."/>
            <person name="Sulston J."/>
            <person name="Ainscough R."/>
            <person name="Beck S."/>
            <person name="Bentley D."/>
            <person name="Burton J."/>
            <person name="Clee C."/>
            <person name="Carter N."/>
            <person name="Coulson A."/>
            <person name="Deadman R."/>
            <person name="Deloukas P."/>
            <person name="Dunham A."/>
            <person name="Dunham I."/>
            <person name="Durbin R."/>
            <person name="French L."/>
            <person name="Grafham D."/>
            <person name="Gregory S."/>
            <person name="Hubbard T."/>
            <person name="Humphray S."/>
            <person name="Hunt A."/>
            <person name="Jones M."/>
            <person name="Lloyd C."/>
            <person name="McMurray A."/>
            <person name="Matthews L."/>
            <person name="Mercer S."/>
            <person name="Milne S."/>
            <person name="Mullikin J.C."/>
            <person name="Mungall A."/>
            <person name="Plumb R."/>
            <person name="Ross M."/>
            <person name="Shownkeen R."/>
            <person name="Sims S."/>
            <person name="Waterston R.H."/>
            <person name="Wilson R.K."/>
            <person name="Hillier L.W."/>
            <person name="McPherson J.D."/>
            <person name="Marra M.A."/>
            <person name="Mardis E.R."/>
            <person name="Fulton L.A."/>
            <person name="Chinwalla A.T."/>
            <person name="Pepin K.H."/>
            <person name="Gish W.R."/>
            <person name="Chissoe S.L."/>
            <person name="Wendl M.C."/>
            <person name="Delehaunty K.D."/>
            <person name="Miner T.L."/>
            <person name="Delehaunty A."/>
            <person name="Kramer J.B."/>
            <person name="Cook L.L."/>
            <person name="Fulton R.S."/>
            <person name="Johnson D.L."/>
            <person name="Minx P.J."/>
            <person name="Clifton S.W."/>
            <person name="Hawkins T."/>
            <person name="Branscomb E."/>
            <person name="Predki P."/>
            <person name="Richardson P."/>
            <person name="Wenning S."/>
            <person name="Slezak T."/>
            <person name="Doggett N."/>
            <person name="Cheng J.F."/>
            <person name="Olsen A."/>
            <person name="Lucas S."/>
            <person name="Elkin C."/>
            <person name="Uberbacher E."/>
            <person name="Frazier M."/>
            <person name="Gibbs R.A."/>
            <person name="Muzny D.M."/>
            <person name="Scherer S.E."/>
            <person name="Bouck J.B."/>
            <person name="Sodergren E.J."/>
            <person name="Worley K.C."/>
            <person name="Rives C.M."/>
            <person name="Gorrell J.H."/>
            <person name="Metzker M.L."/>
            <person name="Naylor S.L."/>
            <person name="Kucherlapati R.S."/>
            <person name="Nelson D.L."/>
            <person name="Weinstock G.M."/>
            <person name="Sakaki Y."/>
            <person name="Fujiyama A."/>
            <person name="Hattori M."/>
            <person name="Yada T."/>
            <person name="Toyoda A."/>
            <person name="Itoh T."/>
            <person name="Kawagoe C."/>
            <person name="Watanabe H."/>
            <person name="Totoki Y."/>
            <person name="Taylor T."/>
            <person name="Weissenbach J."/>
            <person name="Heilig R."/>
            <person name="Saurin W."/>
            <person name="Artiguenave F."/>
            <person name="Brottier P."/>
            <person name="Bruls T."/>
            <person name="Pelletier E."/>
            <person name="Robert C."/>
            <person name="Wincker P."/>
            <person name="Smith D.R."/>
            <person name="Doucette-Stamm L."/>
            <person name="Rubenfield M."/>
            <person name="Weinstock K."/>
            <person name="Lee H.M."/>
            <person name="Dubois J."/>
            <person name="Rosenthal A."/>
            <person name="Platzer M."/>
            <person name="Nyakatura G."/>
            <person name="Taudien S."/>
            <person name="Rump A."/>
            <person name="Yang H."/>
            <person name="Yu J."/>
            <person name="Wang J."/>
            <person name="Huang G."/>
            <person name="Gu J."/>
            <person name="Hood L."/>
            <person name="Rowen L."/>
            <person name="Madan A."/>
            <person name="Qin S."/>
            <person name="Davis R.W."/>
            <person name="Federspiel N.A."/>
            <person name="Abola A.P."/>
            <person name="Proctor M.J."/>
            <person name="Myers R.M."/>
            <person name="Schmutz J."/>
            <person name="Dickson M."/>
            <person name="Grimwood J."/>
            <person name="Cox D.R."/>
            <person name="Olson M.V."/>
            <person name="Kaul R."/>
            <person name="Raymond C."/>
            <person name="Shimizu N."/>
            <person name="Kawasaki K."/>
            <person name="Minoshima S."/>
            <person name="Evans G.A."/>
            <person name="Athanasiou M."/>
            <person name="Schultz R."/>
            <person name="Roe B.A."/>
            <person name="Chen F."/>
            <person name="Pan H."/>
            <person name="Ramser J."/>
            <person name="Lehrach H."/>
            <person name="Reinhardt R."/>
            <person name="McCombie W.R."/>
            <person name="de la Bastide M."/>
            <person name="Dedhia N."/>
            <person name="Blocker H."/>
            <person name="Hornischer K."/>
            <person name="Nordsiek G."/>
            <person name="Agarwala R."/>
            <person name="Aravind L."/>
            <person name="Bailey J.A."/>
            <person name="Bateman A."/>
            <person name="Batzoglou S."/>
            <person name="Birney E."/>
            <person name="Bork P."/>
            <person name="Brown D.G."/>
            <person name="Burge C.B."/>
            <person name="Cerutti L."/>
            <person name="Chen H.C."/>
            <person name="Church D."/>
            <person name="Clamp M."/>
            <person name="Copley R.R."/>
            <person name="Doerks T."/>
            <person name="Eddy S.R."/>
            <person name="Eichler E.E."/>
            <person name="Furey T.S."/>
            <person name="Galagan J."/>
            <person name="Gilbert J.G."/>
            <person name="Harmon C."/>
            <person name="Hayashizaki Y."/>
            <person name="Haussler D."/>
            <person name="Hermjakob H."/>
            <person name="Hokamp K."/>
            <person name="Jang W."/>
            <person name="Johnson L.S."/>
            <person name="Jones T.A."/>
            <person name="Kasif S."/>
            <person name="Kaspryzk A."/>
            <person name="Kennedy S."/>
            <person name="Kent W.J."/>
            <person name="Kitts P."/>
            <person name="Koonin E.V."/>
            <person name="Korf I."/>
            <person name="Kulp D."/>
            <person name="Lancet D."/>
            <person name="Lowe T.M."/>
            <person name="McLysaght A."/>
            <person name="Mikkelsen T."/>
            <person name="Moran J.V."/>
            <person name="Mulder N."/>
            <person name="Pollara V.J."/>
            <person name="Ponting C.P."/>
            <person name="Schuler G."/>
            <person name="Schultz J."/>
            <person name="Slater G."/>
            <person name="Smit A.F."/>
            <person name="Stupka E."/>
            <person name="Szustakowski J."/>
            <person name="Thierry-Mieg D."/>
            <person name="Thierry-Mieg J."/>
            <person name="Wagner L."/>
            <person name="Wallis J."/>
            <person name="Wheeler R."/>
            <person name="Williams A."/>
            <person name="Wolf Y.I."/>
            <person name="Wolfe K.H."/>
            <person name="Yang S.P."/>
            <person name="Yeh R.F."/>
            <person name="Collins F."/>
            <person name="Guyer M.S."/>
            <person name="Peterson J."/>
            <person name="Felsenfeld A."/>
            <person name="Wetterstrand K.A."/>
            <person name="Patrinos A."/>
            <person name="Morgan M.J."/>
            <person name="de Jong P."/>
            <person name="Catanese J.J."/>
            <person name="Osoegawa K."/>
            <person name="Shizuya H."/>
            <person name="Choi S."/>
            <person name="Chen Y.J."/>
        </authorList>
    </citation>
    <scope>NUCLEOTIDE SEQUENCE [LARGE SCALE GENOMIC DNA]</scope>
</reference>
<name>A0A7P0T8W7_HUMAN</name>
<dbReference type="Gene3D" id="3.30.360.10">
    <property type="entry name" value="Dihydrodipicolinate Reductase, domain 2"/>
    <property type="match status" value="1"/>
</dbReference>
<keyword evidence="7 8" id="KW-1267">Proteomics identification</keyword>
<feature type="domain" description="Saccharopine dehydrogenase NADP binding" evidence="3">
    <location>
        <begin position="7"/>
        <end position="122"/>
    </location>
</feature>
<dbReference type="Pfam" id="PF16653">
    <property type="entry name" value="Sacchrp_dh_C"/>
    <property type="match status" value="1"/>
</dbReference>
<evidence type="ECO:0007829" key="8">
    <source>
        <dbReference type="ProteomicsDB" id="A0A7P0T8W7"/>
    </source>
</evidence>
<keyword evidence="6" id="KW-1185">Reference proteome</keyword>
<dbReference type="OpenTargets" id="ENSG00000008311"/>
<keyword evidence="1" id="KW-0521">NADP</keyword>
<dbReference type="PANTHER" id="PTHR11133">
    <property type="entry name" value="SACCHAROPINE DEHYDROGENASE"/>
    <property type="match status" value="1"/>
</dbReference>
<keyword evidence="2" id="KW-0560">Oxidoreductase</keyword>
<dbReference type="FunFam" id="3.40.50.720:FF:000072">
    <property type="entry name" value="Saccharopine dehydrogenase [NADP(+), L-glutamate-forming]"/>
    <property type="match status" value="1"/>
</dbReference>
<evidence type="ECO:0000313" key="6">
    <source>
        <dbReference type="Proteomes" id="UP000005640"/>
    </source>
</evidence>
<organism evidence="5 6">
    <name type="scientific">Homo sapiens</name>
    <name type="common">Human</name>
    <dbReference type="NCBI Taxonomy" id="9606"/>
    <lineage>
        <taxon>Eukaryota</taxon>
        <taxon>Metazoa</taxon>
        <taxon>Chordata</taxon>
        <taxon>Craniata</taxon>
        <taxon>Vertebrata</taxon>
        <taxon>Euteleostomi</taxon>
        <taxon>Mammalia</taxon>
        <taxon>Eutheria</taxon>
        <taxon>Euarchontoglires</taxon>
        <taxon>Primates</taxon>
        <taxon>Haplorrhini</taxon>
        <taxon>Catarrhini</taxon>
        <taxon>Hominidae</taxon>
        <taxon>Homo</taxon>
    </lineage>
</organism>
<reference evidence="5" key="5">
    <citation type="submission" date="2025-09" db="UniProtKB">
        <authorList>
            <consortium name="Ensembl"/>
        </authorList>
    </citation>
    <scope>IDENTIFICATION</scope>
</reference>
<gene>
    <name evidence="5" type="primary">AASS</name>
</gene>